<evidence type="ECO:0000256" key="1">
    <source>
        <dbReference type="SAM" id="SignalP"/>
    </source>
</evidence>
<evidence type="ECO:0000313" key="2">
    <source>
        <dbReference type="EMBL" id="MDL0431745.1"/>
    </source>
</evidence>
<proteinExistence type="predicted"/>
<organism evidence="2 3">
    <name type="scientific">Marinobacter azerbaijanicus</name>
    <dbReference type="NCBI Taxonomy" id="3050455"/>
    <lineage>
        <taxon>Bacteria</taxon>
        <taxon>Pseudomonadati</taxon>
        <taxon>Pseudomonadota</taxon>
        <taxon>Gammaproteobacteria</taxon>
        <taxon>Pseudomonadales</taxon>
        <taxon>Marinobacteraceae</taxon>
        <taxon>Marinobacter</taxon>
    </lineage>
</organism>
<keyword evidence="1" id="KW-0732">Signal</keyword>
<sequence>MRKIRRLWLLFLMAPMSYGAHGGWFGPDNYEECVLEKMKGQTKEMMWTAQTACEKEFPYEKELYGYKENLEISWATGGLSIYLMIKENRGDYMVTRYKAKFAKKQCSEVSSTSDYLLTEEFRFPQGAKRAYISTPDAEKYKCMRTEIIWGQYRK</sequence>
<comment type="caution">
    <text evidence="2">The sequence shown here is derived from an EMBL/GenBank/DDBJ whole genome shotgun (WGS) entry which is preliminary data.</text>
</comment>
<dbReference type="Proteomes" id="UP001227964">
    <property type="component" value="Unassembled WGS sequence"/>
</dbReference>
<protein>
    <submittedName>
        <fullName evidence="2">Uncharacterized protein</fullName>
    </submittedName>
</protein>
<keyword evidence="3" id="KW-1185">Reference proteome</keyword>
<evidence type="ECO:0000313" key="3">
    <source>
        <dbReference type="Proteomes" id="UP001227964"/>
    </source>
</evidence>
<feature type="signal peptide" evidence="1">
    <location>
        <begin position="1"/>
        <end position="22"/>
    </location>
</feature>
<name>A0ABT7IDF6_9GAMM</name>
<feature type="chain" id="PRO_5045801513" evidence="1">
    <location>
        <begin position="23"/>
        <end position="154"/>
    </location>
</feature>
<gene>
    <name evidence="2" type="ORF">QPM17_11435</name>
</gene>
<dbReference type="EMBL" id="JASSVS010000005">
    <property type="protein sequence ID" value="MDL0431745.1"/>
    <property type="molecule type" value="Genomic_DNA"/>
</dbReference>
<accession>A0ABT7IDF6</accession>
<reference evidence="2 3" key="1">
    <citation type="submission" date="2023-06" db="EMBL/GenBank/DDBJ databases">
        <title>Marinobacter azerbaijanicus a moderately halophilic, isolated from Urmia Lake in Azerbaijan region of Iran.</title>
        <authorList>
            <person name="Sanchez-Porro C."/>
            <person name="Aghdam E.M."/>
            <person name="Saheb S.M."/>
            <person name="Tarhriz V."/>
            <person name="Kazemi E."/>
            <person name="Ammozegar M.A."/>
            <person name="Ventosa A."/>
            <person name="Hejazi M.S."/>
        </authorList>
    </citation>
    <scope>NUCLEOTIDE SEQUENCE [LARGE SCALE GENOMIC DNA]</scope>
    <source>
        <strain evidence="2 3">TBZ242</strain>
    </source>
</reference>